<keyword evidence="2" id="KW-1185">Reference proteome</keyword>
<gene>
    <name evidence="1" type="ORF">CCR82_07715</name>
</gene>
<reference evidence="1" key="2">
    <citation type="journal article" date="2020" name="Microorganisms">
        <title>Osmotic Adaptation and Compatible Solute Biosynthesis of Phototrophic Bacteria as Revealed from Genome Analyses.</title>
        <authorList>
            <person name="Imhoff J.F."/>
            <person name="Rahn T."/>
            <person name="Kunzel S."/>
            <person name="Keller A."/>
            <person name="Neulinger S.C."/>
        </authorList>
    </citation>
    <scope>NUCLEOTIDE SEQUENCE</scope>
    <source>
        <strain evidence="1">DSM 4395</strain>
    </source>
</reference>
<organism evidence="1 2">
    <name type="scientific">Halochromatium salexigens</name>
    <name type="common">Chromatium salexigens</name>
    <dbReference type="NCBI Taxonomy" id="49447"/>
    <lineage>
        <taxon>Bacteria</taxon>
        <taxon>Pseudomonadati</taxon>
        <taxon>Pseudomonadota</taxon>
        <taxon>Gammaproteobacteria</taxon>
        <taxon>Chromatiales</taxon>
        <taxon>Chromatiaceae</taxon>
        <taxon>Halochromatium</taxon>
    </lineage>
</organism>
<dbReference type="InterPro" id="IPR029151">
    <property type="entry name" value="Sensor-like_sf"/>
</dbReference>
<name>A0AAJ0UGF1_HALSE</name>
<dbReference type="SUPFAM" id="SSF103190">
    <property type="entry name" value="Sensory domain-like"/>
    <property type="match status" value="1"/>
</dbReference>
<dbReference type="EMBL" id="NHSF01000051">
    <property type="protein sequence ID" value="MBK5930410.1"/>
    <property type="molecule type" value="Genomic_DNA"/>
</dbReference>
<reference evidence="1" key="1">
    <citation type="submission" date="2017-05" db="EMBL/GenBank/DDBJ databases">
        <authorList>
            <person name="Imhoff J.F."/>
            <person name="Rahn T."/>
            <person name="Kuenzel S."/>
            <person name="Neulinger S.C."/>
        </authorList>
    </citation>
    <scope>NUCLEOTIDE SEQUENCE</scope>
    <source>
        <strain evidence="1">DSM 4395</strain>
    </source>
</reference>
<dbReference type="RefSeq" id="WP_201244821.1">
    <property type="nucleotide sequence ID" value="NZ_NHSF01000051.1"/>
</dbReference>
<comment type="caution">
    <text evidence="1">The sequence shown here is derived from an EMBL/GenBank/DDBJ whole genome shotgun (WGS) entry which is preliminary data.</text>
</comment>
<accession>A0AAJ0UGF1</accession>
<evidence type="ECO:0000313" key="2">
    <source>
        <dbReference type="Proteomes" id="UP001296967"/>
    </source>
</evidence>
<dbReference type="Proteomes" id="UP001296967">
    <property type="component" value="Unassembled WGS sequence"/>
</dbReference>
<proteinExistence type="predicted"/>
<protein>
    <submittedName>
        <fullName evidence="1">Uncharacterized protein</fullName>
    </submittedName>
</protein>
<sequence>MSEALQTAIARQRMLLHARLSDALSRLETACREAWGDRSALEQWLTSAMESLPYCKYLYLLDHEARQITANISRDGLLPEHFGRDRAARPYMADAIAGTPFTLSSAYLSRNNRRPSLTAVQRLTREDGTLLGYLGADFDLRDLPLTRELCRQSDQWLQLKGDPAIRGALFYQQRVDSLMDGRIDEILDLIAELIRSHGVFHGKLHFSSSRATLWLLDDPYHFRVLDYEDLSDPAICLAYPQRAYPVEAAIPADRVKAVFNQFRELRYMDENIYLRSGSLNIMNGLVALNFSCDGSHYMRWDEFLDKRMDFWLGSAAPPCSESEKPKPAD</sequence>
<dbReference type="Gene3D" id="3.30.450.20">
    <property type="entry name" value="PAS domain"/>
    <property type="match status" value="1"/>
</dbReference>
<dbReference type="AlphaFoldDB" id="A0AAJ0UGF1"/>
<evidence type="ECO:0000313" key="1">
    <source>
        <dbReference type="EMBL" id="MBK5930410.1"/>
    </source>
</evidence>
<dbReference type="CDD" id="cd18773">
    <property type="entry name" value="PDC1_HK_sensor"/>
    <property type="match status" value="1"/>
</dbReference>